<reference evidence="6" key="1">
    <citation type="submission" date="2011-05" db="EMBL/GenBank/DDBJ databases">
        <authorList>
            <person name="Richards S.R."/>
            <person name="Qu J."/>
            <person name="Jiang H."/>
            <person name="Jhangiani S.N."/>
            <person name="Agravi P."/>
            <person name="Goodspeed R."/>
            <person name="Gross S."/>
            <person name="Mandapat C."/>
            <person name="Jackson L."/>
            <person name="Mathew T."/>
            <person name="Pu L."/>
            <person name="Thornton R."/>
            <person name="Saada N."/>
            <person name="Wilczek-Boney K.B."/>
            <person name="Lee S."/>
            <person name="Kovar C."/>
            <person name="Wu Y."/>
            <person name="Scherer S.E."/>
            <person name="Worley K.C."/>
            <person name="Muzny D.M."/>
            <person name="Gibbs R."/>
        </authorList>
    </citation>
    <scope>NUCLEOTIDE SEQUENCE</scope>
    <source>
        <strain evidence="6">Brora</strain>
    </source>
</reference>
<evidence type="ECO:0000256" key="1">
    <source>
        <dbReference type="ARBA" id="ARBA00023157"/>
    </source>
</evidence>
<dbReference type="HOGENOM" id="CLU_960819_0_0_1"/>
<keyword evidence="6" id="KW-1185">Reference proteome</keyword>
<reference evidence="5" key="2">
    <citation type="submission" date="2015-02" db="UniProtKB">
        <authorList>
            <consortium name="EnsemblMetazoa"/>
        </authorList>
    </citation>
    <scope>IDENTIFICATION</scope>
</reference>
<dbReference type="CDD" id="cd00033">
    <property type="entry name" value="CCP"/>
    <property type="match status" value="1"/>
</dbReference>
<comment type="caution">
    <text evidence="2">Lacks conserved residue(s) required for the propagation of feature annotation.</text>
</comment>
<evidence type="ECO:0000259" key="3">
    <source>
        <dbReference type="PROSITE" id="PS50835"/>
    </source>
</evidence>
<evidence type="ECO:0000259" key="4">
    <source>
        <dbReference type="PROSITE" id="PS50923"/>
    </source>
</evidence>
<dbReference type="EnsemblMetazoa" id="SMAR000213-RA">
    <property type="protein sequence ID" value="SMAR000213-PA"/>
    <property type="gene ID" value="SMAR000213"/>
</dbReference>
<dbReference type="InterPro" id="IPR000436">
    <property type="entry name" value="Sushi_SCR_CCP_dom"/>
</dbReference>
<sequence>MLLQDPFSSLYFFTILVLTISDKAHEESVKIILATEGEDLHLKCEVDASKLNEDLVWKTETIVISSGSAMSLKSNRFKPDVDSNTLIIYNATQRDNRQFSCSDTLKTYSVFNVTVKELICKDADDLANGLIEYSSLRDLNGEHKHGTKLTYHCKDGYVLIGVDTRYCDSPTTKWSGEKATCKDLHVIRLERKIESFDIEIQKLLYEVNNTNSEKTKLAEELMHQYSLWEYLFYEFSSYKTVTEDTTNKLEQEIEHLYSKVNRPVARLPLCRPGHYGPGYRRREHGHYRYK</sequence>
<dbReference type="SMART" id="SM00032">
    <property type="entry name" value="CCP"/>
    <property type="match status" value="1"/>
</dbReference>
<dbReference type="EMBL" id="JH429822">
    <property type="status" value="NOT_ANNOTATED_CDS"/>
    <property type="molecule type" value="Genomic_DNA"/>
</dbReference>
<dbReference type="PROSITE" id="PS50923">
    <property type="entry name" value="SUSHI"/>
    <property type="match status" value="1"/>
</dbReference>
<dbReference type="InterPro" id="IPR035976">
    <property type="entry name" value="Sushi/SCR/CCP_sf"/>
</dbReference>
<keyword evidence="1" id="KW-1015">Disulfide bond</keyword>
<dbReference type="InterPro" id="IPR007110">
    <property type="entry name" value="Ig-like_dom"/>
</dbReference>
<evidence type="ECO:0000313" key="6">
    <source>
        <dbReference type="Proteomes" id="UP000014500"/>
    </source>
</evidence>
<evidence type="ECO:0000313" key="5">
    <source>
        <dbReference type="EnsemblMetazoa" id="SMAR000213-PA"/>
    </source>
</evidence>
<dbReference type="InterPro" id="IPR036179">
    <property type="entry name" value="Ig-like_dom_sf"/>
</dbReference>
<evidence type="ECO:0008006" key="7">
    <source>
        <dbReference type="Google" id="ProtNLM"/>
    </source>
</evidence>
<organism evidence="5 6">
    <name type="scientific">Strigamia maritima</name>
    <name type="common">European centipede</name>
    <name type="synonym">Geophilus maritimus</name>
    <dbReference type="NCBI Taxonomy" id="126957"/>
    <lineage>
        <taxon>Eukaryota</taxon>
        <taxon>Metazoa</taxon>
        <taxon>Ecdysozoa</taxon>
        <taxon>Arthropoda</taxon>
        <taxon>Myriapoda</taxon>
        <taxon>Chilopoda</taxon>
        <taxon>Pleurostigmophora</taxon>
        <taxon>Geophilomorpha</taxon>
        <taxon>Linotaeniidae</taxon>
        <taxon>Strigamia</taxon>
    </lineage>
</organism>
<feature type="domain" description="Ig-like" evidence="3">
    <location>
        <begin position="27"/>
        <end position="101"/>
    </location>
</feature>
<feature type="domain" description="Sushi" evidence="4">
    <location>
        <begin position="118"/>
        <end position="183"/>
    </location>
</feature>
<dbReference type="Pfam" id="PF00084">
    <property type="entry name" value="Sushi"/>
    <property type="match status" value="1"/>
</dbReference>
<dbReference type="Gene3D" id="2.60.40.10">
    <property type="entry name" value="Immunoglobulins"/>
    <property type="match status" value="1"/>
</dbReference>
<protein>
    <recommendedName>
        <fullName evidence="7">Sushi domain-containing protein</fullName>
    </recommendedName>
</protein>
<proteinExistence type="predicted"/>
<dbReference type="PROSITE" id="PS50835">
    <property type="entry name" value="IG_LIKE"/>
    <property type="match status" value="1"/>
</dbReference>
<evidence type="ECO:0000256" key="2">
    <source>
        <dbReference type="PROSITE-ProRule" id="PRU00302"/>
    </source>
</evidence>
<dbReference type="Gene3D" id="2.10.70.10">
    <property type="entry name" value="Complement Module, domain 1"/>
    <property type="match status" value="1"/>
</dbReference>
<dbReference type="Proteomes" id="UP000014500">
    <property type="component" value="Unassembled WGS sequence"/>
</dbReference>
<dbReference type="InterPro" id="IPR013783">
    <property type="entry name" value="Ig-like_fold"/>
</dbReference>
<dbReference type="SUPFAM" id="SSF57535">
    <property type="entry name" value="Complement control module/SCR domain"/>
    <property type="match status" value="1"/>
</dbReference>
<dbReference type="AlphaFoldDB" id="T1IHA3"/>
<dbReference type="SUPFAM" id="SSF48726">
    <property type="entry name" value="Immunoglobulin"/>
    <property type="match status" value="1"/>
</dbReference>
<keyword evidence="2" id="KW-0768">Sushi</keyword>
<accession>T1IHA3</accession>
<name>T1IHA3_STRMM</name>